<dbReference type="STRING" id="690850.Desaf_3287"/>
<evidence type="ECO:0000256" key="6">
    <source>
        <dbReference type="PIRSR" id="PIRSR602322-1"/>
    </source>
</evidence>
<keyword evidence="5 6" id="KW-0408">Iron</keyword>
<evidence type="ECO:0000313" key="9">
    <source>
        <dbReference type="Proteomes" id="UP000007844"/>
    </source>
</evidence>
<feature type="binding site" description="covalent" evidence="6">
    <location>
        <position position="80"/>
    </location>
    <ligand>
        <name>heme c</name>
        <dbReference type="ChEBI" id="CHEBI:61717"/>
        <label>2</label>
    </ligand>
</feature>
<evidence type="ECO:0000256" key="2">
    <source>
        <dbReference type="ARBA" id="ARBA00022617"/>
    </source>
</evidence>
<name>F3Z3W2_DESAF</name>
<dbReference type="eggNOG" id="ENOG5030JEY">
    <property type="taxonomic scope" value="Bacteria"/>
</dbReference>
<protein>
    <submittedName>
        <fullName evidence="8">Cytochrome c family protein</fullName>
    </submittedName>
</protein>
<feature type="binding site" description="axial binding residue" evidence="6">
    <location>
        <position position="49"/>
    </location>
    <ligand>
        <name>heme c</name>
        <dbReference type="ChEBI" id="CHEBI:61717"/>
        <label>1</label>
    </ligand>
    <ligandPart>
        <name>Fe</name>
        <dbReference type="ChEBI" id="CHEBI:18248"/>
    </ligandPart>
</feature>
<dbReference type="EMBL" id="CP003221">
    <property type="protein sequence ID" value="EGJ51577.1"/>
    <property type="molecule type" value="Genomic_DNA"/>
</dbReference>
<dbReference type="InterPro" id="IPR036280">
    <property type="entry name" value="Multihaem_cyt_sf"/>
</dbReference>
<evidence type="ECO:0000256" key="1">
    <source>
        <dbReference type="ARBA" id="ARBA00022448"/>
    </source>
</evidence>
<evidence type="ECO:0000259" key="7">
    <source>
        <dbReference type="Pfam" id="PF02085"/>
    </source>
</evidence>
<dbReference type="PRINTS" id="PR00609">
    <property type="entry name" value="CYTOCHROMEC3"/>
</dbReference>
<dbReference type="KEGG" id="daf:Desaf_3287"/>
<dbReference type="RefSeq" id="WP_014261200.1">
    <property type="nucleotide sequence ID" value="NC_016629.1"/>
</dbReference>
<keyword evidence="1" id="KW-0813">Transport</keyword>
<keyword evidence="9" id="KW-1185">Reference proteome</keyword>
<evidence type="ECO:0000313" key="8">
    <source>
        <dbReference type="EMBL" id="EGJ51577.1"/>
    </source>
</evidence>
<reference evidence="8 9" key="1">
    <citation type="journal article" date="2011" name="J. Bacteriol.">
        <title>Genome sequence of the mercury-methylating and pleomorphic Desulfovibrio africanus Strain Walvis Bay.</title>
        <authorList>
            <person name="Brown S.D."/>
            <person name="Wall J.D."/>
            <person name="Kucken A.M."/>
            <person name="Gilmour C.C."/>
            <person name="Podar M."/>
            <person name="Brandt C.C."/>
            <person name="Teshima H."/>
            <person name="Detter J.C."/>
            <person name="Han C.S."/>
            <person name="Land M.L."/>
            <person name="Lucas S."/>
            <person name="Han J."/>
            <person name="Pennacchio L."/>
            <person name="Nolan M."/>
            <person name="Pitluck S."/>
            <person name="Woyke T."/>
            <person name="Goodwin L."/>
            <person name="Palumbo A.V."/>
            <person name="Elias D.A."/>
        </authorList>
    </citation>
    <scope>NUCLEOTIDE SEQUENCE [LARGE SCALE GENOMIC DNA]</scope>
    <source>
        <strain evidence="8 9">Walvis Bay</strain>
    </source>
</reference>
<feature type="binding site" description="axial binding residue" evidence="6">
    <location>
        <position position="60"/>
    </location>
    <ligand>
        <name>heme c</name>
        <dbReference type="ChEBI" id="CHEBI:61717"/>
        <label>1</label>
    </ligand>
    <ligandPart>
        <name>Fe</name>
        <dbReference type="ChEBI" id="CHEBI:18248"/>
    </ligandPart>
</feature>
<dbReference type="InterPro" id="IPR002322">
    <property type="entry name" value="Cyt_c_III"/>
</dbReference>
<dbReference type="AlphaFoldDB" id="F3Z3W2"/>
<evidence type="ECO:0000256" key="4">
    <source>
        <dbReference type="ARBA" id="ARBA00022982"/>
    </source>
</evidence>
<feature type="binding site" description="axial binding residue" evidence="6">
    <location>
        <position position="105"/>
    </location>
    <ligand>
        <name>heme c</name>
        <dbReference type="ChEBI" id="CHEBI:61717"/>
        <label>1</label>
    </ligand>
    <ligandPart>
        <name>Fe</name>
        <dbReference type="ChEBI" id="CHEBI:18248"/>
    </ligandPart>
</feature>
<dbReference type="CDD" id="cd08168">
    <property type="entry name" value="Cytochrom_C3"/>
    <property type="match status" value="1"/>
</dbReference>
<feature type="binding site" description="axial binding residue" evidence="6">
    <location>
        <position position="63"/>
    </location>
    <ligand>
        <name>heme c</name>
        <dbReference type="ChEBI" id="CHEBI:61717"/>
        <label>1</label>
    </ligand>
    <ligandPart>
        <name>Fe</name>
        <dbReference type="ChEBI" id="CHEBI:18248"/>
    </ligandPart>
</feature>
<dbReference type="Proteomes" id="UP000007844">
    <property type="component" value="Chromosome"/>
</dbReference>
<feature type="domain" description="Class III cytochrome C" evidence="7">
    <location>
        <begin position="32"/>
        <end position="110"/>
    </location>
</feature>
<feature type="binding site" description="axial binding residue" evidence="6">
    <location>
        <position position="52"/>
    </location>
    <ligand>
        <name>heme c</name>
        <dbReference type="ChEBI" id="CHEBI:61717"/>
        <label>1</label>
    </ligand>
    <ligandPart>
        <name>Fe</name>
        <dbReference type="ChEBI" id="CHEBI:18248"/>
    </ligandPart>
</feature>
<dbReference type="Gene3D" id="3.90.10.10">
    <property type="entry name" value="Cytochrome C3"/>
    <property type="match status" value="2"/>
</dbReference>
<proteinExistence type="predicted"/>
<dbReference type="Pfam" id="PF02085">
    <property type="entry name" value="Cytochrom_CIII"/>
    <property type="match status" value="1"/>
</dbReference>
<gene>
    <name evidence="8" type="ORF">Desaf_3287</name>
</gene>
<feature type="binding site" description="axial binding residue" evidence="6">
    <location>
        <position position="102"/>
    </location>
    <ligand>
        <name>heme c</name>
        <dbReference type="ChEBI" id="CHEBI:61717"/>
        <label>1</label>
    </ligand>
    <ligandPart>
        <name>Fe</name>
        <dbReference type="ChEBI" id="CHEBI:18248"/>
    </ligandPart>
</feature>
<comment type="cofactor">
    <cofactor evidence="6">
        <name>heme c</name>
        <dbReference type="ChEBI" id="CHEBI:61717"/>
    </cofactor>
    <text evidence="6">Binds 4 heme c groups covalently per monomer.</text>
</comment>
<feature type="binding site" description="covalent" evidence="6">
    <location>
        <position position="64"/>
    </location>
    <ligand>
        <name>heme c</name>
        <dbReference type="ChEBI" id="CHEBI:61717"/>
        <label>1</label>
    </ligand>
</feature>
<dbReference type="GO" id="GO:0020037">
    <property type="term" value="F:heme binding"/>
    <property type="evidence" value="ECO:0007669"/>
    <property type="project" value="InterPro"/>
</dbReference>
<dbReference type="SUPFAM" id="SSF48695">
    <property type="entry name" value="Multiheme cytochromes"/>
    <property type="match status" value="1"/>
</dbReference>
<sequence length="158" mass="17688" precursor="true">MKKRYFSITAIVAVMFLVALSGYLRLQAKHDVPARVIMDNNGGRVIFTHQAHAQDYGFECADCHHDNIGQDQPLACGSCHPSAFDEKFRVEHQKTFPNDEACMRCHSETPTGPLAKEDKPDTEIIPTRADAFHNQCMSCHEESGGPYGKDSCYDCHAR</sequence>
<keyword evidence="4" id="KW-0249">Electron transport</keyword>
<organism evidence="8 9">
    <name type="scientific">Desulfocurvibacter africanus subsp. africanus str. Walvis Bay</name>
    <dbReference type="NCBI Taxonomy" id="690850"/>
    <lineage>
        <taxon>Bacteria</taxon>
        <taxon>Pseudomonadati</taxon>
        <taxon>Thermodesulfobacteriota</taxon>
        <taxon>Desulfovibrionia</taxon>
        <taxon>Desulfovibrionales</taxon>
        <taxon>Desulfovibrionaceae</taxon>
        <taxon>Desulfocurvibacter</taxon>
    </lineage>
</organism>
<evidence type="ECO:0000256" key="3">
    <source>
        <dbReference type="ARBA" id="ARBA00022723"/>
    </source>
</evidence>
<keyword evidence="2 6" id="KW-0349">Heme</keyword>
<feature type="binding site" description="axial binding residue" evidence="6">
    <location>
        <position position="76"/>
    </location>
    <ligand>
        <name>heme c</name>
        <dbReference type="ChEBI" id="CHEBI:61717"/>
        <label>1</label>
    </ligand>
    <ligandPart>
        <name>Fe</name>
        <dbReference type="ChEBI" id="CHEBI:18248"/>
    </ligandPart>
</feature>
<feature type="binding site" description="axial binding residue" evidence="6">
    <location>
        <position position="106"/>
    </location>
    <ligand>
        <name>heme c</name>
        <dbReference type="ChEBI" id="CHEBI:61717"/>
        <label>1</label>
    </ligand>
    <ligandPart>
        <name>Fe</name>
        <dbReference type="ChEBI" id="CHEBI:18248"/>
    </ligandPart>
</feature>
<keyword evidence="3 6" id="KW-0479">Metal-binding</keyword>
<dbReference type="GO" id="GO:0046872">
    <property type="term" value="F:metal ion binding"/>
    <property type="evidence" value="ECO:0007669"/>
    <property type="project" value="UniProtKB-KW"/>
</dbReference>
<feature type="binding site" description="axial binding residue" evidence="6">
    <location>
        <position position="79"/>
    </location>
    <ligand>
        <name>heme c</name>
        <dbReference type="ChEBI" id="CHEBI:61717"/>
        <label>1</label>
    </ligand>
    <ligandPart>
        <name>Fe</name>
        <dbReference type="ChEBI" id="CHEBI:18248"/>
    </ligandPart>
</feature>
<accession>F3Z3W2</accession>
<feature type="binding site" description="axial binding residue" evidence="6">
    <location>
        <position position="65"/>
    </location>
    <ligand>
        <name>heme c</name>
        <dbReference type="ChEBI" id="CHEBI:61717"/>
        <label>1</label>
    </ligand>
    <ligandPart>
        <name>Fe</name>
        <dbReference type="ChEBI" id="CHEBI:18248"/>
    </ligandPart>
</feature>
<dbReference type="InterPro" id="IPR020942">
    <property type="entry name" value="Cyt_c_III_dom"/>
</dbReference>
<evidence type="ECO:0000256" key="5">
    <source>
        <dbReference type="ARBA" id="ARBA00023004"/>
    </source>
</evidence>
<dbReference type="GO" id="GO:0009055">
    <property type="term" value="F:electron transfer activity"/>
    <property type="evidence" value="ECO:0007669"/>
    <property type="project" value="InterPro"/>
</dbReference>
<dbReference type="HOGENOM" id="CLU_125874_1_0_7"/>